<evidence type="ECO:0000256" key="3">
    <source>
        <dbReference type="ARBA" id="ARBA00022692"/>
    </source>
</evidence>
<dbReference type="AlphaFoldDB" id="A0A7C8FTI9"/>
<feature type="transmembrane region" description="Helical" evidence="6">
    <location>
        <begin position="9"/>
        <end position="28"/>
    </location>
</feature>
<evidence type="ECO:0000256" key="4">
    <source>
        <dbReference type="ARBA" id="ARBA00022989"/>
    </source>
</evidence>
<evidence type="ECO:0000256" key="5">
    <source>
        <dbReference type="ARBA" id="ARBA00023136"/>
    </source>
</evidence>
<feature type="transmembrane region" description="Helical" evidence="6">
    <location>
        <begin position="336"/>
        <end position="358"/>
    </location>
</feature>
<reference evidence="7 8" key="1">
    <citation type="submission" date="2019-09" db="EMBL/GenBank/DDBJ databases">
        <title>Phylogeny of genus Pseudoclavibacter and closely related genus.</title>
        <authorList>
            <person name="Li Y."/>
        </authorList>
    </citation>
    <scope>NUCLEOTIDE SEQUENCE [LARGE SCALE GENOMIC DNA]</scope>
    <source>
        <strain evidence="7 8">JCM 16921</strain>
    </source>
</reference>
<keyword evidence="8" id="KW-1185">Reference proteome</keyword>
<keyword evidence="4 6" id="KW-1133">Transmembrane helix</keyword>
<feature type="transmembrane region" description="Helical" evidence="6">
    <location>
        <begin position="423"/>
        <end position="447"/>
    </location>
</feature>
<accession>A0A7C8FTI9</accession>
<protein>
    <submittedName>
        <fullName evidence="7">Oligosaccharide flippase family protein</fullName>
    </submittedName>
</protein>
<name>A0A7C8FTI9_9MICO</name>
<dbReference type="EMBL" id="WBKA01000006">
    <property type="protein sequence ID" value="KAB1631455.1"/>
    <property type="molecule type" value="Genomic_DNA"/>
</dbReference>
<feature type="transmembrane region" description="Helical" evidence="6">
    <location>
        <begin position="390"/>
        <end position="411"/>
    </location>
</feature>
<dbReference type="RefSeq" id="WP_158036628.1">
    <property type="nucleotide sequence ID" value="NZ_BAAAZV010000002.1"/>
</dbReference>
<feature type="transmembrane region" description="Helical" evidence="6">
    <location>
        <begin position="116"/>
        <end position="134"/>
    </location>
</feature>
<dbReference type="PANTHER" id="PTHR30250">
    <property type="entry name" value="PST FAMILY PREDICTED COLANIC ACID TRANSPORTER"/>
    <property type="match status" value="1"/>
</dbReference>
<keyword evidence="2" id="KW-1003">Cell membrane</keyword>
<keyword evidence="5 6" id="KW-0472">Membrane</keyword>
<comment type="caution">
    <text evidence="7">The sequence shown here is derived from an EMBL/GenBank/DDBJ whole genome shotgun (WGS) entry which is preliminary data.</text>
</comment>
<keyword evidence="3 6" id="KW-0812">Transmembrane</keyword>
<dbReference type="OrthoDB" id="5040578at2"/>
<dbReference type="InterPro" id="IPR002797">
    <property type="entry name" value="Polysacc_synth"/>
</dbReference>
<proteinExistence type="predicted"/>
<dbReference type="Pfam" id="PF01943">
    <property type="entry name" value="Polysacc_synt"/>
    <property type="match status" value="1"/>
</dbReference>
<evidence type="ECO:0000256" key="6">
    <source>
        <dbReference type="SAM" id="Phobius"/>
    </source>
</evidence>
<dbReference type="InterPro" id="IPR050833">
    <property type="entry name" value="Poly_Biosynth_Transport"/>
</dbReference>
<sequence>MLNKVLSTYSVRFVALVVNLAIAPLFIWSTDLQVYGFYVIFSTVAVMLQQDMGMTNSSIRLLGIAQGAGKSDLIRSVAKTTKSIFASLGLTAGIVYYCILSFFSNNFGIHDLLDKQIYQLSALYAIVVIVSFVVSAYRQILIGLGSLIASNLLQIAQNVFRISLMVYALVSGYGLLGVGVAEALVSILYLASVVIMVHKRYPLARCWGFESKILPELFTTSINLVVIQVSGSLIVQSGSLISGSIFGAQAAGQYNIAQKVYTFVKEVTNSLGFVVLPDAAQNIGHGDVRSNGIIYIAFTGIGNLLMNSVAVLAIGFMSTWISLWVGDSYHEAVLPAQILIVSLIVNGMHLIAIPLLTATGQTRPYAVLHSIWMISALTLSWLLAQRLESMAGVALGVIIPIIVLEPIYLFIAMRFLHLPYRDVFLYDILIPFSWFLIGIVLFLAAQIVNIFDIFGNELVGVFAFSALWLLLSFMLFLRLIHRFGLAKRHLRF</sequence>
<feature type="transmembrane region" description="Helical" evidence="6">
    <location>
        <begin position="84"/>
        <end position="104"/>
    </location>
</feature>
<gene>
    <name evidence="7" type="ORF">F8O02_07460</name>
</gene>
<evidence type="ECO:0000256" key="2">
    <source>
        <dbReference type="ARBA" id="ARBA00022475"/>
    </source>
</evidence>
<dbReference type="GO" id="GO:0005886">
    <property type="term" value="C:plasma membrane"/>
    <property type="evidence" value="ECO:0007669"/>
    <property type="project" value="UniProtKB-SubCell"/>
</dbReference>
<feature type="transmembrane region" description="Helical" evidence="6">
    <location>
        <begin position="365"/>
        <end position="384"/>
    </location>
</feature>
<evidence type="ECO:0000313" key="7">
    <source>
        <dbReference type="EMBL" id="KAB1631455.1"/>
    </source>
</evidence>
<evidence type="ECO:0000256" key="1">
    <source>
        <dbReference type="ARBA" id="ARBA00004651"/>
    </source>
</evidence>
<evidence type="ECO:0000313" key="8">
    <source>
        <dbReference type="Proteomes" id="UP000481339"/>
    </source>
</evidence>
<comment type="subcellular location">
    <subcellularLocation>
        <location evidence="1">Cell membrane</location>
        <topology evidence="1">Multi-pass membrane protein</topology>
    </subcellularLocation>
</comment>
<feature type="transmembrane region" description="Helical" evidence="6">
    <location>
        <begin position="293"/>
        <end position="316"/>
    </location>
</feature>
<feature type="transmembrane region" description="Helical" evidence="6">
    <location>
        <begin position="172"/>
        <end position="197"/>
    </location>
</feature>
<feature type="transmembrane region" description="Helical" evidence="6">
    <location>
        <begin position="459"/>
        <end position="480"/>
    </location>
</feature>
<organism evidence="7 8">
    <name type="scientific">Pseudoclavibacter caeni</name>
    <dbReference type="NCBI Taxonomy" id="908846"/>
    <lineage>
        <taxon>Bacteria</taxon>
        <taxon>Bacillati</taxon>
        <taxon>Actinomycetota</taxon>
        <taxon>Actinomycetes</taxon>
        <taxon>Micrococcales</taxon>
        <taxon>Microbacteriaceae</taxon>
        <taxon>Pseudoclavibacter</taxon>
    </lineage>
</organism>
<dbReference type="Proteomes" id="UP000481339">
    <property type="component" value="Unassembled WGS sequence"/>
</dbReference>
<dbReference type="PANTHER" id="PTHR30250:SF26">
    <property type="entry name" value="PSMA PROTEIN"/>
    <property type="match status" value="1"/>
</dbReference>